<dbReference type="AlphaFoldDB" id="A0A0E9PR91"/>
<sequence length="22" mass="2728">MKMTAVWVLWWLLSALLFYVTR</sequence>
<reference evidence="1" key="1">
    <citation type="submission" date="2014-11" db="EMBL/GenBank/DDBJ databases">
        <authorList>
            <person name="Amaro Gonzalez C."/>
        </authorList>
    </citation>
    <scope>NUCLEOTIDE SEQUENCE</scope>
</reference>
<organism evidence="1">
    <name type="scientific">Anguilla anguilla</name>
    <name type="common">European freshwater eel</name>
    <name type="synonym">Muraena anguilla</name>
    <dbReference type="NCBI Taxonomy" id="7936"/>
    <lineage>
        <taxon>Eukaryota</taxon>
        <taxon>Metazoa</taxon>
        <taxon>Chordata</taxon>
        <taxon>Craniata</taxon>
        <taxon>Vertebrata</taxon>
        <taxon>Euteleostomi</taxon>
        <taxon>Actinopterygii</taxon>
        <taxon>Neopterygii</taxon>
        <taxon>Teleostei</taxon>
        <taxon>Anguilliformes</taxon>
        <taxon>Anguillidae</taxon>
        <taxon>Anguilla</taxon>
    </lineage>
</organism>
<name>A0A0E9PR91_ANGAN</name>
<proteinExistence type="predicted"/>
<dbReference type="EMBL" id="GBXM01101431">
    <property type="protein sequence ID" value="JAH07146.1"/>
    <property type="molecule type" value="Transcribed_RNA"/>
</dbReference>
<accession>A0A0E9PR91</accession>
<protein>
    <submittedName>
        <fullName evidence="1">Uncharacterized protein</fullName>
    </submittedName>
</protein>
<reference evidence="1" key="2">
    <citation type="journal article" date="2015" name="Fish Shellfish Immunol.">
        <title>Early steps in the European eel (Anguilla anguilla)-Vibrio vulnificus interaction in the gills: Role of the RtxA13 toxin.</title>
        <authorList>
            <person name="Callol A."/>
            <person name="Pajuelo D."/>
            <person name="Ebbesson L."/>
            <person name="Teles M."/>
            <person name="MacKenzie S."/>
            <person name="Amaro C."/>
        </authorList>
    </citation>
    <scope>NUCLEOTIDE SEQUENCE</scope>
</reference>
<evidence type="ECO:0000313" key="1">
    <source>
        <dbReference type="EMBL" id="JAH07146.1"/>
    </source>
</evidence>